<dbReference type="PANTHER" id="PTHR45663">
    <property type="entry name" value="GEO12009P1"/>
    <property type="match status" value="1"/>
</dbReference>
<dbReference type="PANTHER" id="PTHR45663:SF11">
    <property type="entry name" value="GEO12009P1"/>
    <property type="match status" value="1"/>
</dbReference>
<keyword evidence="5 9" id="KW-0676">Redox-active center</keyword>
<dbReference type="InterPro" id="IPR017937">
    <property type="entry name" value="Thioredoxin_CS"/>
</dbReference>
<dbReference type="CDD" id="cd02947">
    <property type="entry name" value="TRX_family"/>
    <property type="match status" value="1"/>
</dbReference>
<dbReference type="Proteomes" id="UP000031552">
    <property type="component" value="Unassembled WGS sequence"/>
</dbReference>
<sequence>MANEIKHVNDENFDSEVKQGVVLVDFYADWCGPCRMIAPIIEKLAAKFQGKASVVKLDIEAAQSTTARYNVTSIPTLILFVNGEEKERIVGVRDENTLDQLLQKSL</sequence>
<evidence type="ECO:0000256" key="3">
    <source>
        <dbReference type="ARBA" id="ARBA00022982"/>
    </source>
</evidence>
<dbReference type="InterPro" id="IPR013766">
    <property type="entry name" value="Thioredoxin_domain"/>
</dbReference>
<evidence type="ECO:0000256" key="5">
    <source>
        <dbReference type="ARBA" id="ARBA00023284"/>
    </source>
</evidence>
<keyword evidence="4 9" id="KW-1015">Disulfide bond</keyword>
<dbReference type="FunFam" id="3.40.30.10:FF:000001">
    <property type="entry name" value="Thioredoxin"/>
    <property type="match status" value="1"/>
</dbReference>
<dbReference type="PIRSF" id="PIRSF000077">
    <property type="entry name" value="Thioredoxin"/>
    <property type="match status" value="1"/>
</dbReference>
<keyword evidence="3" id="KW-0249">Electron transport</keyword>
<comment type="similarity">
    <text evidence="1 7">Belongs to the thioredoxin family.</text>
</comment>
<dbReference type="PROSITE" id="PS51352">
    <property type="entry name" value="THIOREDOXIN_2"/>
    <property type="match status" value="1"/>
</dbReference>
<evidence type="ECO:0000313" key="11">
    <source>
        <dbReference type="EMBL" id="CDR33026.1"/>
    </source>
</evidence>
<dbReference type="eggNOG" id="COG3118">
    <property type="taxonomic scope" value="Bacteria"/>
</dbReference>
<dbReference type="Gene3D" id="3.40.30.10">
    <property type="entry name" value="Glutaredoxin"/>
    <property type="match status" value="1"/>
</dbReference>
<feature type="disulfide bond" description="Redox-active" evidence="9">
    <location>
        <begin position="31"/>
        <end position="34"/>
    </location>
</feature>
<reference evidence="11" key="2">
    <citation type="submission" date="2014-09" db="EMBL/GenBank/DDBJ databases">
        <title>Criblamydia sequanensis harbors a mega-plasmid encoding arsenite resistance.</title>
        <authorList>
            <person name="Bertelli C."/>
            <person name="Goesmann A."/>
            <person name="Greub G."/>
        </authorList>
    </citation>
    <scope>NUCLEOTIDE SEQUENCE [LARGE SCALE GENOMIC DNA]</scope>
    <source>
        <strain evidence="11">CRIB-18</strain>
    </source>
</reference>
<dbReference type="EMBL" id="CCEJ010000001">
    <property type="protein sequence ID" value="CDR33026.1"/>
    <property type="molecule type" value="Genomic_DNA"/>
</dbReference>
<comment type="caution">
    <text evidence="11">The sequence shown here is derived from an EMBL/GenBank/DDBJ whole genome shotgun (WGS) entry which is preliminary data.</text>
</comment>
<evidence type="ECO:0000256" key="7">
    <source>
        <dbReference type="PIRNR" id="PIRNR000077"/>
    </source>
</evidence>
<dbReference type="NCBIfam" id="TIGR01068">
    <property type="entry name" value="thioredoxin"/>
    <property type="match status" value="1"/>
</dbReference>
<dbReference type="OrthoDB" id="9790390at2"/>
<evidence type="ECO:0000256" key="6">
    <source>
        <dbReference type="NCBIfam" id="TIGR01068"/>
    </source>
</evidence>
<evidence type="ECO:0000313" key="12">
    <source>
        <dbReference type="Proteomes" id="UP000031552"/>
    </source>
</evidence>
<reference evidence="11" key="1">
    <citation type="submission" date="2013-12" db="EMBL/GenBank/DDBJ databases">
        <authorList>
            <person name="Linke B."/>
        </authorList>
    </citation>
    <scope>NUCLEOTIDE SEQUENCE [LARGE SCALE GENOMIC DNA]</scope>
    <source>
        <strain evidence="11">CRIB-18</strain>
    </source>
</reference>
<dbReference type="GO" id="GO:0005737">
    <property type="term" value="C:cytoplasm"/>
    <property type="evidence" value="ECO:0007669"/>
    <property type="project" value="TreeGrafter"/>
</dbReference>
<feature type="active site" description="Nucleophile" evidence="8">
    <location>
        <position position="31"/>
    </location>
</feature>
<organism evidence="11 12">
    <name type="scientific">Candidatus Criblamydia sequanensis CRIB-18</name>
    <dbReference type="NCBI Taxonomy" id="1437425"/>
    <lineage>
        <taxon>Bacteria</taxon>
        <taxon>Pseudomonadati</taxon>
        <taxon>Chlamydiota</taxon>
        <taxon>Chlamydiia</taxon>
        <taxon>Parachlamydiales</taxon>
        <taxon>Candidatus Criblamydiaceae</taxon>
        <taxon>Candidatus Criblamydia</taxon>
    </lineage>
</organism>
<dbReference type="SUPFAM" id="SSF52833">
    <property type="entry name" value="Thioredoxin-like"/>
    <property type="match status" value="1"/>
</dbReference>
<evidence type="ECO:0000256" key="2">
    <source>
        <dbReference type="ARBA" id="ARBA00022448"/>
    </source>
</evidence>
<gene>
    <name evidence="11" type="primary">trxA</name>
    <name evidence="11" type="ORF">CSEC_0187</name>
</gene>
<feature type="site" description="Deprotonates C-terminal active site Cys" evidence="8">
    <location>
        <position position="25"/>
    </location>
</feature>
<feature type="domain" description="Thioredoxin" evidence="10">
    <location>
        <begin position="1"/>
        <end position="106"/>
    </location>
</feature>
<feature type="site" description="Contributes to redox potential value" evidence="8">
    <location>
        <position position="32"/>
    </location>
</feature>
<evidence type="ECO:0000256" key="9">
    <source>
        <dbReference type="PIRSR" id="PIRSR000077-4"/>
    </source>
</evidence>
<dbReference type="STRING" id="1437425.CSEC_0187"/>
<evidence type="ECO:0000256" key="1">
    <source>
        <dbReference type="ARBA" id="ARBA00008987"/>
    </source>
</evidence>
<dbReference type="AlphaFoldDB" id="A0A090CY03"/>
<keyword evidence="12" id="KW-1185">Reference proteome</keyword>
<feature type="site" description="Contributes to redox potential value" evidence="8">
    <location>
        <position position="33"/>
    </location>
</feature>
<dbReference type="InterPro" id="IPR005746">
    <property type="entry name" value="Thioredoxin"/>
</dbReference>
<protein>
    <recommendedName>
        <fullName evidence="6 7">Thioredoxin</fullName>
    </recommendedName>
</protein>
<evidence type="ECO:0000256" key="4">
    <source>
        <dbReference type="ARBA" id="ARBA00023157"/>
    </source>
</evidence>
<dbReference type="GO" id="GO:0015035">
    <property type="term" value="F:protein-disulfide reductase activity"/>
    <property type="evidence" value="ECO:0007669"/>
    <property type="project" value="UniProtKB-UniRule"/>
</dbReference>
<dbReference type="Pfam" id="PF00085">
    <property type="entry name" value="Thioredoxin"/>
    <property type="match status" value="1"/>
</dbReference>
<dbReference type="PROSITE" id="PS00194">
    <property type="entry name" value="THIOREDOXIN_1"/>
    <property type="match status" value="1"/>
</dbReference>
<feature type="active site" description="Nucleophile" evidence="8">
    <location>
        <position position="34"/>
    </location>
</feature>
<keyword evidence="2" id="KW-0813">Transport</keyword>
<name>A0A090CY03_9BACT</name>
<dbReference type="InterPro" id="IPR036249">
    <property type="entry name" value="Thioredoxin-like_sf"/>
</dbReference>
<evidence type="ECO:0000259" key="10">
    <source>
        <dbReference type="PROSITE" id="PS51352"/>
    </source>
</evidence>
<dbReference type="RefSeq" id="WP_041016526.1">
    <property type="nucleotide sequence ID" value="NZ_CCEJ010000001.1"/>
</dbReference>
<proteinExistence type="inferred from homology"/>
<accession>A0A090CY03</accession>
<evidence type="ECO:0000256" key="8">
    <source>
        <dbReference type="PIRSR" id="PIRSR000077-1"/>
    </source>
</evidence>
<dbReference type="PRINTS" id="PR00421">
    <property type="entry name" value="THIOREDOXIN"/>
</dbReference>